<gene>
    <name evidence="2" type="ORF">EGH23_17890</name>
</gene>
<evidence type="ECO:0000313" key="3">
    <source>
        <dbReference type="Proteomes" id="UP001430455"/>
    </source>
</evidence>
<feature type="transmembrane region" description="Helical" evidence="1">
    <location>
        <begin position="12"/>
        <end position="32"/>
    </location>
</feature>
<dbReference type="Proteomes" id="UP001430455">
    <property type="component" value="Unassembled WGS sequence"/>
</dbReference>
<keyword evidence="3" id="KW-1185">Reference proteome</keyword>
<feature type="transmembrane region" description="Helical" evidence="1">
    <location>
        <begin position="115"/>
        <end position="139"/>
    </location>
</feature>
<feature type="transmembrane region" description="Helical" evidence="1">
    <location>
        <begin position="38"/>
        <end position="57"/>
    </location>
</feature>
<keyword evidence="1" id="KW-1133">Transmembrane helix</keyword>
<evidence type="ECO:0000313" key="2">
    <source>
        <dbReference type="EMBL" id="MBX0296752.1"/>
    </source>
</evidence>
<feature type="transmembrane region" description="Helical" evidence="1">
    <location>
        <begin position="159"/>
        <end position="177"/>
    </location>
</feature>
<keyword evidence="1" id="KW-0472">Membrane</keyword>
<organism evidence="2 3">
    <name type="scientific">Haloarcula nitratireducens</name>
    <dbReference type="NCBI Taxonomy" id="2487749"/>
    <lineage>
        <taxon>Archaea</taxon>
        <taxon>Methanobacteriati</taxon>
        <taxon>Methanobacteriota</taxon>
        <taxon>Stenosarchaea group</taxon>
        <taxon>Halobacteria</taxon>
        <taxon>Halobacteriales</taxon>
        <taxon>Haloarculaceae</taxon>
        <taxon>Haloarcula</taxon>
    </lineage>
</organism>
<dbReference type="RefSeq" id="WP_220581342.1">
    <property type="nucleotide sequence ID" value="NZ_RKLT01000010.1"/>
</dbReference>
<protein>
    <submittedName>
        <fullName evidence="2">Uncharacterized protein</fullName>
    </submittedName>
</protein>
<comment type="caution">
    <text evidence="2">The sequence shown here is derived from an EMBL/GenBank/DDBJ whole genome shotgun (WGS) entry which is preliminary data.</text>
</comment>
<sequence>MPAAGTLIHDEVTNAVIGWALISVVTIAAISTAISGDYLRTTFTVLIAAVAALPALVRANHEVMVPWPLLALTTGAVVTLSFGGRPDIGTPVAVAGLALIGVAELGAFTTVEMSYRFAVGFATLTTLALQGVWIVAQFYADRWLETEYLTTQVELQIDIVIVTVIAVVVGLLFQWYVTRFEPPGSRAYHGGPTE</sequence>
<accession>A0AAW4PG90</accession>
<feature type="transmembrane region" description="Helical" evidence="1">
    <location>
        <begin position="88"/>
        <end position="108"/>
    </location>
</feature>
<feature type="transmembrane region" description="Helical" evidence="1">
    <location>
        <begin position="64"/>
        <end position="82"/>
    </location>
</feature>
<dbReference type="AlphaFoldDB" id="A0AAW4PG90"/>
<evidence type="ECO:0000256" key="1">
    <source>
        <dbReference type="SAM" id="Phobius"/>
    </source>
</evidence>
<dbReference type="EMBL" id="RKLT01000010">
    <property type="protein sequence ID" value="MBX0296752.1"/>
    <property type="molecule type" value="Genomic_DNA"/>
</dbReference>
<reference evidence="2 3" key="1">
    <citation type="submission" date="2021-06" db="EMBL/GenBank/DDBJ databases">
        <title>Halomicroarcula sp. a new haloarchaeum isolated from saline soil.</title>
        <authorList>
            <person name="Duran-Viseras A."/>
            <person name="Sanchez-Porro C."/>
            <person name="Ventosa A."/>
        </authorList>
    </citation>
    <scope>NUCLEOTIDE SEQUENCE [LARGE SCALE GENOMIC DNA]</scope>
    <source>
        <strain evidence="2 3">F27</strain>
    </source>
</reference>
<name>A0AAW4PG90_9EURY</name>
<keyword evidence="1" id="KW-0812">Transmembrane</keyword>
<proteinExistence type="predicted"/>